<dbReference type="EMBL" id="KB467898">
    <property type="protein sequence ID" value="PCH36942.1"/>
    <property type="molecule type" value="Genomic_DNA"/>
</dbReference>
<dbReference type="STRING" id="742152.A0A2H3J3X0"/>
<dbReference type="AlphaFoldDB" id="A0A2H3J3X0"/>
<feature type="compositionally biased region" description="Polar residues" evidence="1">
    <location>
        <begin position="389"/>
        <end position="401"/>
    </location>
</feature>
<feature type="compositionally biased region" description="Polar residues" evidence="1">
    <location>
        <begin position="109"/>
        <end position="135"/>
    </location>
</feature>
<feature type="region of interest" description="Disordered" evidence="1">
    <location>
        <begin position="637"/>
        <end position="659"/>
    </location>
</feature>
<name>A0A2H3J3X0_WOLCO</name>
<protein>
    <submittedName>
        <fullName evidence="2">Uncharacterized protein</fullName>
    </submittedName>
</protein>
<evidence type="ECO:0000313" key="2">
    <source>
        <dbReference type="EMBL" id="PCH36942.1"/>
    </source>
</evidence>
<feature type="region of interest" description="Disordered" evidence="1">
    <location>
        <begin position="312"/>
        <end position="360"/>
    </location>
</feature>
<feature type="region of interest" description="Disordered" evidence="1">
    <location>
        <begin position="46"/>
        <end position="88"/>
    </location>
</feature>
<proteinExistence type="predicted"/>
<accession>A0A2H3J3X0</accession>
<evidence type="ECO:0000256" key="1">
    <source>
        <dbReference type="SAM" id="MobiDB-lite"/>
    </source>
</evidence>
<feature type="region of interest" description="Disordered" evidence="1">
    <location>
        <begin position="105"/>
        <end position="136"/>
    </location>
</feature>
<reference evidence="2 3" key="1">
    <citation type="journal article" date="2012" name="Science">
        <title>The Paleozoic origin of enzymatic lignin decomposition reconstructed from 31 fungal genomes.</title>
        <authorList>
            <person name="Floudas D."/>
            <person name="Binder M."/>
            <person name="Riley R."/>
            <person name="Barry K."/>
            <person name="Blanchette R.A."/>
            <person name="Henrissat B."/>
            <person name="Martinez A.T."/>
            <person name="Otillar R."/>
            <person name="Spatafora J.W."/>
            <person name="Yadav J.S."/>
            <person name="Aerts A."/>
            <person name="Benoit I."/>
            <person name="Boyd A."/>
            <person name="Carlson A."/>
            <person name="Copeland A."/>
            <person name="Coutinho P.M."/>
            <person name="de Vries R.P."/>
            <person name="Ferreira P."/>
            <person name="Findley K."/>
            <person name="Foster B."/>
            <person name="Gaskell J."/>
            <person name="Glotzer D."/>
            <person name="Gorecki P."/>
            <person name="Heitman J."/>
            <person name="Hesse C."/>
            <person name="Hori C."/>
            <person name="Igarashi K."/>
            <person name="Jurgens J.A."/>
            <person name="Kallen N."/>
            <person name="Kersten P."/>
            <person name="Kohler A."/>
            <person name="Kuees U."/>
            <person name="Kumar T.K.A."/>
            <person name="Kuo A."/>
            <person name="LaButti K."/>
            <person name="Larrondo L.F."/>
            <person name="Lindquist E."/>
            <person name="Ling A."/>
            <person name="Lombard V."/>
            <person name="Lucas S."/>
            <person name="Lundell T."/>
            <person name="Martin R."/>
            <person name="McLaughlin D.J."/>
            <person name="Morgenstern I."/>
            <person name="Morin E."/>
            <person name="Murat C."/>
            <person name="Nagy L.G."/>
            <person name="Nolan M."/>
            <person name="Ohm R.A."/>
            <person name="Patyshakuliyeva A."/>
            <person name="Rokas A."/>
            <person name="Ruiz-Duenas F.J."/>
            <person name="Sabat G."/>
            <person name="Salamov A."/>
            <person name="Samejima M."/>
            <person name="Schmutz J."/>
            <person name="Slot J.C."/>
            <person name="St John F."/>
            <person name="Stenlid J."/>
            <person name="Sun H."/>
            <person name="Sun S."/>
            <person name="Syed K."/>
            <person name="Tsang A."/>
            <person name="Wiebenga A."/>
            <person name="Young D."/>
            <person name="Pisabarro A."/>
            <person name="Eastwood D.C."/>
            <person name="Martin F."/>
            <person name="Cullen D."/>
            <person name="Grigoriev I.V."/>
            <person name="Hibbett D.S."/>
        </authorList>
    </citation>
    <scope>NUCLEOTIDE SEQUENCE [LARGE SCALE GENOMIC DNA]</scope>
    <source>
        <strain evidence="2 3">MD-104</strain>
    </source>
</reference>
<feature type="region of interest" description="Disordered" evidence="1">
    <location>
        <begin position="674"/>
        <end position="693"/>
    </location>
</feature>
<feature type="region of interest" description="Disordered" evidence="1">
    <location>
        <begin position="213"/>
        <end position="259"/>
    </location>
</feature>
<feature type="compositionally biased region" description="Basic and acidic residues" evidence="1">
    <location>
        <begin position="247"/>
        <end position="256"/>
    </location>
</feature>
<feature type="region of interest" description="Disordered" evidence="1">
    <location>
        <begin position="807"/>
        <end position="844"/>
    </location>
</feature>
<feature type="region of interest" description="Disordered" evidence="1">
    <location>
        <begin position="373"/>
        <end position="457"/>
    </location>
</feature>
<organism evidence="2 3">
    <name type="scientific">Wolfiporia cocos (strain MD-104)</name>
    <name type="common">Brown rot fungus</name>
    <dbReference type="NCBI Taxonomy" id="742152"/>
    <lineage>
        <taxon>Eukaryota</taxon>
        <taxon>Fungi</taxon>
        <taxon>Dikarya</taxon>
        <taxon>Basidiomycota</taxon>
        <taxon>Agaricomycotina</taxon>
        <taxon>Agaricomycetes</taxon>
        <taxon>Polyporales</taxon>
        <taxon>Phaeolaceae</taxon>
        <taxon>Wolfiporia</taxon>
    </lineage>
</organism>
<evidence type="ECO:0000313" key="3">
    <source>
        <dbReference type="Proteomes" id="UP000218811"/>
    </source>
</evidence>
<gene>
    <name evidence="2" type="ORF">WOLCODRAFT_146478</name>
</gene>
<feature type="compositionally biased region" description="Polar residues" evidence="1">
    <location>
        <begin position="637"/>
        <end position="652"/>
    </location>
</feature>
<feature type="compositionally biased region" description="Low complexity" evidence="1">
    <location>
        <begin position="319"/>
        <end position="332"/>
    </location>
</feature>
<feature type="compositionally biased region" description="Polar residues" evidence="1">
    <location>
        <begin position="948"/>
        <end position="964"/>
    </location>
</feature>
<feature type="region of interest" description="Disordered" evidence="1">
    <location>
        <begin position="724"/>
        <end position="780"/>
    </location>
</feature>
<dbReference type="Proteomes" id="UP000218811">
    <property type="component" value="Unassembled WGS sequence"/>
</dbReference>
<keyword evidence="3" id="KW-1185">Reference proteome</keyword>
<feature type="region of interest" description="Disordered" evidence="1">
    <location>
        <begin position="932"/>
        <end position="964"/>
    </location>
</feature>
<feature type="compositionally biased region" description="Low complexity" evidence="1">
    <location>
        <begin position="760"/>
        <end position="774"/>
    </location>
</feature>
<sequence length="964" mass="106228">MMATTIPIACRFVSTDQWLVTHLDNSWTIAQVKQCLLGKFMPQETGSTSRWRRARRDRPLSPITFSAHGHSDDEGNSTNSGKESDVDTLNDVSENFDYLKYKYAPAPRQTGSSGTAQVGRSENANPSGHSTQRTSEPAKYTLLAFSTGQLLEDHFTLKWYALQPNELLELYPRADAVVALPRGVPEAYVRPYFEARVLALRLVNRDLAAEDVVPYEPSKSSKARGKERERRTGSGSGQMNEDIQDFSESKRRDRADKKRRKRMEWRERWVVINQGMFKLCEDRYDPNPMHAAPLSALLSLRRGDEFPLYLPSHPKSAASIPRVSTPSPRSTPLASPTQPQPQLFSHRDSSPFAPPCPATSPTGARQIVCVQFRAGPHPPPHSPTYPHTRSQTYSHSRTKGSLSLVDGRRSSFESGGWWRRSSRDELSATNKSARSACGLDSEDGESVSCSGDRLETGDEREDEDAVWIIMDLLDDTAYHSILRILHRHAPQSCTSSFVAFSSIAASQSIFPEAQQEHPSPSTIIASALSRTPSAVPSLSSLATLIVPTAESKQDAYEARPFHASCDSFPYPEWRLAVVQRARRAGLGVVGRAMELVMFGEEDDGSSEYEENETDFLSNLKLDSDDSESFRASPTTLASAVDNADTTAASPAQDSPAKSIAPILSPMLWRDMLVEDSESDEGSTGDESEREWENWMEDLPRQRQVQARVEERRLRHIEVGARSSMDSNDAIPWAPDWDASWDENGSPRFVRGSGSVEGDASPHSARAQSSSPPRRVLNSYSSADSLIRRTIRGAPLASRARMFRGAGSDLASARTRPRSPLSSQTDAPGSERSGFPGSSMLPQLHQLPLRMPIPKRMRMSVIRTNTASTNEEDAEKKEFPAFRIGSPINGTDEPVLTTLQSPPQQSTQLAASSSARSLLKPARLKLSLASTLNARSGIGLRSPTPPSTPQSLESMTFASPVSESE</sequence>
<dbReference type="OrthoDB" id="3225203at2759"/>
<feature type="compositionally biased region" description="Polar residues" evidence="1">
    <location>
        <begin position="333"/>
        <end position="343"/>
    </location>
</feature>